<keyword evidence="2" id="KW-1185">Reference proteome</keyword>
<sequence length="262" mass="29740">MNVFHQPTLFVDQEDRVMAWYLPEILTKKRQNEIIDKTTSIEDVLKKSIKGGKDWRTDSKYFLKRGVGGCINVSPAWFQQGRNLHLNDPEVSLLLKQSTSVQRWVQDMQSTFEVVNAMSRILHPKQHEIGRSAINRLRKTPTILKDPVAGKLGLLHWTTVFSAIAVILNRSCPYHRDAQSATEGLDLMLTVGEYDGAFMQLQPLNVQLLYNPGTVVALSGPLVRHRVSCHKPGRLCLAFYMREAVHQKVGCTRIPWMSAYGS</sequence>
<gene>
    <name evidence="1" type="ORF">BDN72DRAFT_779372</name>
</gene>
<protein>
    <submittedName>
        <fullName evidence="1">Uncharacterized protein</fullName>
    </submittedName>
</protein>
<name>A0ACD3A4X6_9AGAR</name>
<evidence type="ECO:0000313" key="1">
    <source>
        <dbReference type="EMBL" id="TFK60470.1"/>
    </source>
</evidence>
<reference evidence="1 2" key="1">
    <citation type="journal article" date="2019" name="Nat. Ecol. Evol.">
        <title>Megaphylogeny resolves global patterns of mushroom evolution.</title>
        <authorList>
            <person name="Varga T."/>
            <person name="Krizsan K."/>
            <person name="Foldi C."/>
            <person name="Dima B."/>
            <person name="Sanchez-Garcia M."/>
            <person name="Sanchez-Ramirez S."/>
            <person name="Szollosi G.J."/>
            <person name="Szarkandi J.G."/>
            <person name="Papp V."/>
            <person name="Albert L."/>
            <person name="Andreopoulos W."/>
            <person name="Angelini C."/>
            <person name="Antonin V."/>
            <person name="Barry K.W."/>
            <person name="Bougher N.L."/>
            <person name="Buchanan P."/>
            <person name="Buyck B."/>
            <person name="Bense V."/>
            <person name="Catcheside P."/>
            <person name="Chovatia M."/>
            <person name="Cooper J."/>
            <person name="Damon W."/>
            <person name="Desjardin D."/>
            <person name="Finy P."/>
            <person name="Geml J."/>
            <person name="Haridas S."/>
            <person name="Hughes K."/>
            <person name="Justo A."/>
            <person name="Karasinski D."/>
            <person name="Kautmanova I."/>
            <person name="Kiss B."/>
            <person name="Kocsube S."/>
            <person name="Kotiranta H."/>
            <person name="LaButti K.M."/>
            <person name="Lechner B.E."/>
            <person name="Liimatainen K."/>
            <person name="Lipzen A."/>
            <person name="Lukacs Z."/>
            <person name="Mihaltcheva S."/>
            <person name="Morgado L.N."/>
            <person name="Niskanen T."/>
            <person name="Noordeloos M.E."/>
            <person name="Ohm R.A."/>
            <person name="Ortiz-Santana B."/>
            <person name="Ovrebo C."/>
            <person name="Racz N."/>
            <person name="Riley R."/>
            <person name="Savchenko A."/>
            <person name="Shiryaev A."/>
            <person name="Soop K."/>
            <person name="Spirin V."/>
            <person name="Szebenyi C."/>
            <person name="Tomsovsky M."/>
            <person name="Tulloss R.E."/>
            <person name="Uehling J."/>
            <person name="Grigoriev I.V."/>
            <person name="Vagvolgyi C."/>
            <person name="Papp T."/>
            <person name="Martin F.M."/>
            <person name="Miettinen O."/>
            <person name="Hibbett D.S."/>
            <person name="Nagy L.G."/>
        </authorList>
    </citation>
    <scope>NUCLEOTIDE SEQUENCE [LARGE SCALE GENOMIC DNA]</scope>
    <source>
        <strain evidence="1 2">NL-1719</strain>
    </source>
</reference>
<proteinExistence type="predicted"/>
<organism evidence="1 2">
    <name type="scientific">Pluteus cervinus</name>
    <dbReference type="NCBI Taxonomy" id="181527"/>
    <lineage>
        <taxon>Eukaryota</taxon>
        <taxon>Fungi</taxon>
        <taxon>Dikarya</taxon>
        <taxon>Basidiomycota</taxon>
        <taxon>Agaricomycotina</taxon>
        <taxon>Agaricomycetes</taxon>
        <taxon>Agaricomycetidae</taxon>
        <taxon>Agaricales</taxon>
        <taxon>Pluteineae</taxon>
        <taxon>Pluteaceae</taxon>
        <taxon>Pluteus</taxon>
    </lineage>
</organism>
<accession>A0ACD3A4X6</accession>
<dbReference type="EMBL" id="ML208771">
    <property type="protein sequence ID" value="TFK60470.1"/>
    <property type="molecule type" value="Genomic_DNA"/>
</dbReference>
<dbReference type="Proteomes" id="UP000308600">
    <property type="component" value="Unassembled WGS sequence"/>
</dbReference>
<evidence type="ECO:0000313" key="2">
    <source>
        <dbReference type="Proteomes" id="UP000308600"/>
    </source>
</evidence>